<feature type="compositionally biased region" description="Polar residues" evidence="1">
    <location>
        <begin position="1260"/>
        <end position="1270"/>
    </location>
</feature>
<evidence type="ECO:0000259" key="4">
    <source>
        <dbReference type="Pfam" id="PF02514"/>
    </source>
</evidence>
<dbReference type="Proteomes" id="UP000245974">
    <property type="component" value="Unassembled WGS sequence"/>
</dbReference>
<keyword evidence="6" id="KW-1185">Reference proteome</keyword>
<evidence type="ECO:0000313" key="6">
    <source>
        <dbReference type="Proteomes" id="UP000245974"/>
    </source>
</evidence>
<dbReference type="EC" id="6.6.1.2" evidence="5"/>
<feature type="compositionally biased region" description="Low complexity" evidence="1">
    <location>
        <begin position="1288"/>
        <end position="1298"/>
    </location>
</feature>
<sequence>MFRSFFVKCSLACLLMFTFVHAYATQVLIVHNSFVEDTKYEKLAQIAQQENVKLVHWNVSQKDEGLTPVLEQSDLVILDVPRPPDRQEVEEKVLRQVDQLQKKYIIIGGGAPKISGVPKLFGYKLLMLYANGGALNFKNFFSAVDLWATKGKTSFPSVQKLPEISIYHPKAPQYFAKPADYLQWYKNTYRPDQKTAAQAVFIIHPSTITDLTAEKIDQLIDLAEQKNVVPLVVLLDERKAKTTLSEYLSNIQVDALVNMTHIQQGQKLVEELSKINTPMIQALAFQGNAAQWQEATSGVPPYLTAIFLSMPEIWGFSDPLVLSTKEQGKETWLKPQVDLLLDKVVSQSHLKHLNNADKKVAVMFWNYPYGAKNLSASNLNIPVSIVNIQKAMAAQGYKVPEMSEKDVILQLQALLSVFYDHAHLKSLQEQNLVAYFPVKDYLDWVKTLPEHRQKELPNESQIKQHWAVVEKDQQYFFTIPRLQVENLQILPQPPRSSKLGENYHSQAAIPDALYLATYLYLQKNNNALIHLGTHGTQEWLPGKDRGLDHADYSYLTAGALPIFYPYVQDNIAEAIQAKRRGRAVTISHQTAPLSPSGLYDELRDMHEVIHQYIQLDEGSVKQQTQAKLIGMVEKSGIARDLGWTKARIEQDFPTFFNQLHDHLHHLAQQNVPLGLHRFGQTATDEQRIIIVMQQLGPKYIEALKQDPDEVFNIDASEIKNTLAYRWLAHNLLDQPDDEAEKVKARGDLKKFLEQAQTNFNNLSSEQELKSLLNGLQGGYILPGTGGDPIRQPQSVSGRNLYAFEANKVPSQSAYQTGMKTFDQLIAQYQQKHPNQYPKKVAFSLWSSETIRHLGVTEAQVLHALGLKPVWDEAGRVVKLEIIPRAELKRPRIDVVIQATSVYRDQFDSFIRLLSQAIAQLSELDESDNQLYQHAKQLQAQLVAQNIPEDQAKALSQLKVFSNKPGEYGSNLTQHTLKYDQWDNDKELADTFLNNLQYAYGDKTWGEAAPQNLFAENLKGVDVAVMSRSSNVQGVLSTDHPFEYLGGLSLVIRTVQGKSPELLITDLRQNKSEVTTLKAFLSDELRSRYLNPQWIKGMQNEGYAGTLEVLNATNNLYGWNVTDPSVVRDDQWQDMYDTYVLDKRNLGVKKWFEKENPSAQLQVLTRMAEAIRQDYWKADEQTRQQLAQTIRDIQKQQNLNLESKRVQQFVNQQMKNPTATAQADTQKNVDHEQPPTTENVSVSADTHAQTRPKIAPKQSVAKPSTVASMPAQSKPETHQSAAKGQGLNPKTATAADASVAKPAAANSVTQKVQGQTLQQVEKKSQVKNYVWVVLLGVLALLGVGAAKQLIRRRKS</sequence>
<feature type="compositionally biased region" description="Polar residues" evidence="1">
    <location>
        <begin position="1233"/>
        <end position="1248"/>
    </location>
</feature>
<feature type="chain" id="PRO_5015557444" evidence="3">
    <location>
        <begin position="25"/>
        <end position="1354"/>
    </location>
</feature>
<protein>
    <submittedName>
        <fullName evidence="5">Aerobic cobaltochelatase subunit CobN</fullName>
        <ecNumber evidence="5">6.6.1.2</ecNumber>
    </submittedName>
</protein>
<keyword evidence="3" id="KW-0732">Signal</keyword>
<dbReference type="PANTHER" id="PTHR44119:SF4">
    <property type="entry name" value="AEROBIC COBALTOCHELATASE SUBUNIT COBN"/>
    <property type="match status" value="1"/>
</dbReference>
<reference evidence="6" key="1">
    <citation type="submission" date="2018-03" db="EMBL/GenBank/DDBJ databases">
        <authorList>
            <person name="Blom J."/>
        </authorList>
    </citation>
    <scope>NUCLEOTIDE SEQUENCE [LARGE SCALE GENOMIC DNA]</scope>
    <source>
        <strain evidence="6">KPC-SM-21</strain>
    </source>
</reference>
<dbReference type="OrthoDB" id="9757976at2"/>
<keyword evidence="2" id="KW-1133">Transmembrane helix</keyword>
<dbReference type="GO" id="GO:0051116">
    <property type="term" value="F:cobaltochelatase activity"/>
    <property type="evidence" value="ECO:0007669"/>
    <property type="project" value="UniProtKB-EC"/>
</dbReference>
<name>A0A2U3MX38_9GAMM</name>
<keyword evidence="2" id="KW-0812">Transmembrane</keyword>
<evidence type="ECO:0000313" key="5">
    <source>
        <dbReference type="EMBL" id="SPL69990.1"/>
    </source>
</evidence>
<feature type="transmembrane region" description="Helical" evidence="2">
    <location>
        <begin position="1328"/>
        <end position="1349"/>
    </location>
</feature>
<feature type="domain" description="CobN/magnesium chelatase" evidence="4">
    <location>
        <begin position="129"/>
        <end position="1181"/>
    </location>
</feature>
<dbReference type="InParanoid" id="A0A2U3MX38"/>
<dbReference type="PANTHER" id="PTHR44119">
    <property type="entry name" value="MAGNESIUM-CHELATASE SUBUNIT CHLH, CHLOROPLASTIC"/>
    <property type="match status" value="1"/>
</dbReference>
<feature type="signal peptide" evidence="3">
    <location>
        <begin position="1"/>
        <end position="24"/>
    </location>
</feature>
<dbReference type="NCBIfam" id="NF004644">
    <property type="entry name" value="PRK05989.2-2"/>
    <property type="match status" value="1"/>
</dbReference>
<dbReference type="EMBL" id="OOGT01000036">
    <property type="protein sequence ID" value="SPL69990.1"/>
    <property type="molecule type" value="Genomic_DNA"/>
</dbReference>
<proteinExistence type="predicted"/>
<gene>
    <name evidence="5" type="primary">cobN</name>
    <name evidence="5" type="ORF">KPC_1168</name>
</gene>
<keyword evidence="5" id="KW-0436">Ligase</keyword>
<dbReference type="InterPro" id="IPR003672">
    <property type="entry name" value="CobN/Mg_chltase"/>
</dbReference>
<organism evidence="5 6">
    <name type="scientific">Acinetobacter stercoris</name>
    <dbReference type="NCBI Taxonomy" id="2126983"/>
    <lineage>
        <taxon>Bacteria</taxon>
        <taxon>Pseudomonadati</taxon>
        <taxon>Pseudomonadota</taxon>
        <taxon>Gammaproteobacteria</taxon>
        <taxon>Moraxellales</taxon>
        <taxon>Moraxellaceae</taxon>
        <taxon>Acinetobacter</taxon>
    </lineage>
</organism>
<evidence type="ECO:0000256" key="1">
    <source>
        <dbReference type="SAM" id="MobiDB-lite"/>
    </source>
</evidence>
<evidence type="ECO:0000256" key="3">
    <source>
        <dbReference type="SAM" id="SignalP"/>
    </source>
</evidence>
<accession>A0A2U3MX38</accession>
<evidence type="ECO:0000256" key="2">
    <source>
        <dbReference type="SAM" id="Phobius"/>
    </source>
</evidence>
<dbReference type="CDD" id="cd10150">
    <property type="entry name" value="CobN_like"/>
    <property type="match status" value="1"/>
</dbReference>
<dbReference type="RefSeq" id="WP_121973504.1">
    <property type="nucleotide sequence ID" value="NZ_OOGT01000036.1"/>
</dbReference>
<feature type="region of interest" description="Disordered" evidence="1">
    <location>
        <begin position="1212"/>
        <end position="1298"/>
    </location>
</feature>
<keyword evidence="2" id="KW-0472">Membrane</keyword>
<feature type="compositionally biased region" description="Polar residues" evidence="1">
    <location>
        <begin position="1212"/>
        <end position="1225"/>
    </location>
</feature>
<dbReference type="Pfam" id="PF02514">
    <property type="entry name" value="CobN-Mg_chel"/>
    <property type="match status" value="1"/>
</dbReference>